<dbReference type="EMBL" id="JADWYS010000001">
    <property type="protein sequence ID" value="MBG9389032.1"/>
    <property type="molecule type" value="Genomic_DNA"/>
</dbReference>
<organism evidence="3 4">
    <name type="scientific">Caenimonas aquaedulcis</name>
    <dbReference type="NCBI Taxonomy" id="2793270"/>
    <lineage>
        <taxon>Bacteria</taxon>
        <taxon>Pseudomonadati</taxon>
        <taxon>Pseudomonadota</taxon>
        <taxon>Betaproteobacteria</taxon>
        <taxon>Burkholderiales</taxon>
        <taxon>Comamonadaceae</taxon>
        <taxon>Caenimonas</taxon>
    </lineage>
</organism>
<evidence type="ECO:0000256" key="1">
    <source>
        <dbReference type="SAM" id="MobiDB-lite"/>
    </source>
</evidence>
<feature type="region of interest" description="Disordered" evidence="1">
    <location>
        <begin position="25"/>
        <end position="45"/>
    </location>
</feature>
<evidence type="ECO:0000256" key="2">
    <source>
        <dbReference type="SAM" id="SignalP"/>
    </source>
</evidence>
<proteinExistence type="predicted"/>
<dbReference type="GO" id="GO:0042597">
    <property type="term" value="C:periplasmic space"/>
    <property type="evidence" value="ECO:0007669"/>
    <property type="project" value="InterPro"/>
</dbReference>
<feature type="compositionally biased region" description="Basic and acidic residues" evidence="1">
    <location>
        <begin position="97"/>
        <end position="107"/>
    </location>
</feature>
<sequence>MKYAPKHLIAASLMALGFAAAAQTPAAPAPQGGPGQMQGEHRGMREHHGRFDPAKMQERMARRQAALKQKLQITPAQESAWTAFTTAMKPPANMQRPNREEFQKLTTPERIDRMRAMRSARMAEMDKRADATKAFYATLSPEQKKVFDAETARGRRHGERHHKG</sequence>
<dbReference type="Pfam" id="PF07813">
    <property type="entry name" value="LTXXQ"/>
    <property type="match status" value="1"/>
</dbReference>
<dbReference type="InterPro" id="IPR012899">
    <property type="entry name" value="LTXXQ"/>
</dbReference>
<dbReference type="AlphaFoldDB" id="A0A931H5W3"/>
<dbReference type="Proteomes" id="UP000651050">
    <property type="component" value="Unassembled WGS sequence"/>
</dbReference>
<protein>
    <submittedName>
        <fullName evidence="3">Spy/CpxP family protein refolding chaperone</fullName>
    </submittedName>
</protein>
<evidence type="ECO:0000313" key="4">
    <source>
        <dbReference type="Proteomes" id="UP000651050"/>
    </source>
</evidence>
<feature type="region of interest" description="Disordered" evidence="1">
    <location>
        <begin position="88"/>
        <end position="107"/>
    </location>
</feature>
<gene>
    <name evidence="3" type="ORF">I5803_13435</name>
</gene>
<feature type="signal peptide" evidence="2">
    <location>
        <begin position="1"/>
        <end position="22"/>
    </location>
</feature>
<comment type="caution">
    <text evidence="3">The sequence shown here is derived from an EMBL/GenBank/DDBJ whole genome shotgun (WGS) entry which is preliminary data.</text>
</comment>
<accession>A0A931H5W3</accession>
<keyword evidence="4" id="KW-1185">Reference proteome</keyword>
<name>A0A931H5W3_9BURK</name>
<reference evidence="3" key="1">
    <citation type="submission" date="2020-11" db="EMBL/GenBank/DDBJ databases">
        <title>Bacterial whole genome sequence for Caenimonas sp. DR4.4.</title>
        <authorList>
            <person name="Le V."/>
            <person name="Ko S.-R."/>
            <person name="Ahn C.-Y."/>
            <person name="Oh H.-M."/>
        </authorList>
    </citation>
    <scope>NUCLEOTIDE SEQUENCE</scope>
    <source>
        <strain evidence="3">DR4.4</strain>
    </source>
</reference>
<keyword evidence="2" id="KW-0732">Signal</keyword>
<dbReference type="RefSeq" id="WP_196986849.1">
    <property type="nucleotide sequence ID" value="NZ_JADWYS010000001.1"/>
</dbReference>
<evidence type="ECO:0000313" key="3">
    <source>
        <dbReference type="EMBL" id="MBG9389032.1"/>
    </source>
</evidence>
<feature type="chain" id="PRO_5037851552" evidence="2">
    <location>
        <begin position="23"/>
        <end position="164"/>
    </location>
</feature>